<evidence type="ECO:0000313" key="2">
    <source>
        <dbReference type="EMBL" id="RXH54137.1"/>
    </source>
</evidence>
<comment type="caution">
    <text evidence="2">The sequence shown here is derived from an EMBL/GenBank/DDBJ whole genome shotgun (WGS) entry which is preliminary data.</text>
</comment>
<protein>
    <recommendedName>
        <fullName evidence="1">Neutral/alkaline non-lysosomal ceramidase N-terminal domain-containing protein</fullName>
    </recommendedName>
</protein>
<feature type="domain" description="Neutral/alkaline non-lysosomal ceramidase N-terminal" evidence="1">
    <location>
        <begin position="4"/>
        <end position="150"/>
    </location>
</feature>
<dbReference type="Pfam" id="PF04734">
    <property type="entry name" value="Ceramidase_alk"/>
    <property type="match status" value="1"/>
</dbReference>
<dbReference type="EMBL" id="RDSM01000005">
    <property type="protein sequence ID" value="RXH54137.1"/>
    <property type="molecule type" value="Genomic_DNA"/>
</dbReference>
<dbReference type="InterPro" id="IPR031329">
    <property type="entry name" value="NEUT/ALK_ceramidase_N"/>
</dbReference>
<reference evidence="2 3" key="1">
    <citation type="submission" date="2018-11" db="EMBL/GenBank/DDBJ databases">
        <authorList>
            <person name="Mardanov A.V."/>
            <person name="Ravin N.V."/>
            <person name="Dedysh S.N."/>
        </authorList>
    </citation>
    <scope>NUCLEOTIDE SEQUENCE [LARGE SCALE GENOMIC DNA]</scope>
    <source>
        <strain evidence="2 3">AF10</strain>
    </source>
</reference>
<dbReference type="RefSeq" id="WP_161571122.1">
    <property type="nucleotide sequence ID" value="NZ_RDSM01000005.1"/>
</dbReference>
<name>A0A4Q0STX6_9BACT</name>
<gene>
    <name evidence="2" type="ORF">GRAN_4788</name>
</gene>
<reference evidence="3" key="2">
    <citation type="submission" date="2019-02" db="EMBL/GenBank/DDBJ databases">
        <title>Granulicella sibirica sp. nov., a psychrotolerant acidobacterium isolated from an organic soil layer in forested tundra, West Siberia.</title>
        <authorList>
            <person name="Oshkin I.Y."/>
            <person name="Kulichevskaya I.S."/>
            <person name="Rijpstra W.I.C."/>
            <person name="Sinninghe Damste J.S."/>
            <person name="Rakitin A.L."/>
            <person name="Ravin N.V."/>
            <person name="Dedysh S.N."/>
        </authorList>
    </citation>
    <scope>NUCLEOTIDE SEQUENCE [LARGE SCALE GENOMIC DNA]</scope>
    <source>
        <strain evidence="3">AF10</strain>
    </source>
</reference>
<proteinExistence type="predicted"/>
<evidence type="ECO:0000259" key="1">
    <source>
        <dbReference type="Pfam" id="PF04734"/>
    </source>
</evidence>
<dbReference type="AlphaFoldDB" id="A0A4Q0STX6"/>
<accession>A0A4Q0STX6</accession>
<evidence type="ECO:0000313" key="3">
    <source>
        <dbReference type="Proteomes" id="UP000289437"/>
    </source>
</evidence>
<keyword evidence="3" id="KW-1185">Reference proteome</keyword>
<sequence length="440" mass="47516">MPEWLIGFARTRITPPLGCEMAGFDARKGVADAVHDDLYAHALVFDDDGAQTVLMSLDVIAVSAEFSLAVRRDIEEATGIPASNIFLAATHTHCGPVTVDLFYQGQQLDVAYLQSLRRVVVTVAITASNNKRPRTLKTGMVPVAGIAVNRRTPDGLPVDPFAGVFFIEELDGQAAAVAVIYACHTTVLGPDTLSFTQDFPFYTLAKLKSVLGQSVEALYFNGAQGDLSIGHKSNLSAVGVIDPFRTFATAQRLGERLADAVLAGLKNLALEAPGVKVLSHKVALPLKRYEPLVAMTQAREEAGRRIDPQRMDAEMLAIRQDSLFARIEEYYAKLYEQSDAPEPKTLSIECAAILLGETAIITLPGEVFARVALGIRAASPFAKTIFLGLTNNYIGYLPDHEATRDSGYEVVASRVSAIAGDILQQETLQLLNALQKASAR</sequence>
<organism evidence="2 3">
    <name type="scientific">Granulicella sibirica</name>
    <dbReference type="NCBI Taxonomy" id="2479048"/>
    <lineage>
        <taxon>Bacteria</taxon>
        <taxon>Pseudomonadati</taxon>
        <taxon>Acidobacteriota</taxon>
        <taxon>Terriglobia</taxon>
        <taxon>Terriglobales</taxon>
        <taxon>Acidobacteriaceae</taxon>
        <taxon>Granulicella</taxon>
    </lineage>
</organism>
<dbReference type="OrthoDB" id="337762at2"/>
<dbReference type="Proteomes" id="UP000289437">
    <property type="component" value="Unassembled WGS sequence"/>
</dbReference>